<dbReference type="EMBL" id="FWXZ01000004">
    <property type="protein sequence ID" value="SMC72816.1"/>
    <property type="molecule type" value="Genomic_DNA"/>
</dbReference>
<evidence type="ECO:0000313" key="1">
    <source>
        <dbReference type="EMBL" id="SMC72816.1"/>
    </source>
</evidence>
<comment type="caution">
    <text evidence="1">The sequence shown here is derived from an EMBL/GenBank/DDBJ whole genome shotgun (WGS) entry which is preliminary data.</text>
</comment>
<reference evidence="1" key="1">
    <citation type="submission" date="2017-04" db="EMBL/GenBank/DDBJ databases">
        <authorList>
            <person name="Varghese N."/>
            <person name="Submissions S."/>
        </authorList>
    </citation>
    <scope>NUCLEOTIDE SEQUENCE</scope>
    <source>
        <strain evidence="1">WTE2008</strain>
    </source>
</reference>
<evidence type="ECO:0000313" key="2">
    <source>
        <dbReference type="Proteomes" id="UP000192328"/>
    </source>
</evidence>
<proteinExistence type="predicted"/>
<sequence length="307" mass="34977">MAVQMAGRYGKRIRAAAMLLAVMLLVSLIGTAGAEKKNTDLLEAAFELLEEGNPFVRRYEEMTGKDIEPLFPYGVPYFFGGLSGSKGNGWFYMAYPDYFVKLCEKGSGYFQPGKRYFYGLDCTGFTRHVYKACGREAHPTLSDMMTLWELRRYHVYDSREGNEMPPYEQLKDTLQIGDLLVIKHEATRSRHIMMYIGTLRDFGYTAEEEPALAAWLDYPLVIHCGLSPFYGERFQKLIDGCPEKYGRCTTTDGGVAVSILGPAPEDAPVHEHVQKTDYNWFVMNDGGYILTAVNMSDVKYYCWYRPE</sequence>
<gene>
    <name evidence="1" type="ORF">SAMN06297397_2213</name>
</gene>
<protein>
    <submittedName>
        <fullName evidence="1">NlpC/P60 family protein</fullName>
    </submittedName>
</protein>
<dbReference type="Proteomes" id="UP000192328">
    <property type="component" value="Unassembled WGS sequence"/>
</dbReference>
<name>A0AC61PMZ4_9FIRM</name>
<organism evidence="1 2">
    <name type="scientific">Aristaeella lactis</name>
    <dbReference type="NCBI Taxonomy" id="3046383"/>
    <lineage>
        <taxon>Bacteria</taxon>
        <taxon>Bacillati</taxon>
        <taxon>Bacillota</taxon>
        <taxon>Clostridia</taxon>
        <taxon>Eubacteriales</taxon>
        <taxon>Aristaeellaceae</taxon>
        <taxon>Aristaeella</taxon>
    </lineage>
</organism>
<accession>A0AC61PMZ4</accession>
<keyword evidence="2" id="KW-1185">Reference proteome</keyword>